<organism evidence="3 4">
    <name type="scientific">Torque teno felis virus-Fc-TTV1</name>
    <dbReference type="NCBI Taxonomy" id="1138485"/>
    <lineage>
        <taxon>Viruses</taxon>
        <taxon>Monodnaviria</taxon>
        <taxon>Shotokuvirae</taxon>
        <taxon>Commensaviricota</taxon>
        <taxon>Cardeaviricetes</taxon>
        <taxon>Sanitavirales</taxon>
        <taxon>Anelloviridae</taxon>
        <taxon>Etatorquevirus</taxon>
        <taxon>Etatorquevirus felid5</taxon>
    </lineage>
</organism>
<dbReference type="InterPro" id="IPR004118">
    <property type="entry name" value="HEV_TT_vir_Orf2/Gyrovir_Vp2_N"/>
</dbReference>
<dbReference type="EMBL" id="JF304937">
    <property type="protein sequence ID" value="AEZ53060.1"/>
    <property type="molecule type" value="Genomic_DNA"/>
</dbReference>
<evidence type="ECO:0000259" key="2">
    <source>
        <dbReference type="Pfam" id="PF02957"/>
    </source>
</evidence>
<dbReference type="RefSeq" id="YP_010796989.1">
    <property type="nucleotide sequence ID" value="NC_076123.1"/>
</dbReference>
<evidence type="ECO:0000313" key="3">
    <source>
        <dbReference type="EMBL" id="AEZ53060.1"/>
    </source>
</evidence>
<dbReference type="KEGG" id="vg:80534689"/>
<accession>A0A678MQD3</accession>
<proteinExistence type="predicted"/>
<dbReference type="GeneID" id="80534689"/>
<dbReference type="Pfam" id="PF02957">
    <property type="entry name" value="TT_ORF2-like"/>
    <property type="match status" value="1"/>
</dbReference>
<name>A0A678MQD3_9VIRU</name>
<feature type="region of interest" description="Disordered" evidence="1">
    <location>
        <begin position="66"/>
        <end position="104"/>
    </location>
</feature>
<protein>
    <submittedName>
        <fullName evidence="3">ORF2</fullName>
    </submittedName>
</protein>
<evidence type="ECO:0000256" key="1">
    <source>
        <dbReference type="SAM" id="MobiDB-lite"/>
    </source>
</evidence>
<dbReference type="Proteomes" id="UP000679294">
    <property type="component" value="Segment"/>
</dbReference>
<sequence>MDPLPGPALMLPVIDLSGTPDMDPGQTFRRREAKFKRDVSMLHAEWCLCGSYLNHFKLSSEPLKPCEGNSTAGEDGAATTRVSDMEVGDDGSIVAGGGDGYQDG</sequence>
<feature type="compositionally biased region" description="Gly residues" evidence="1">
    <location>
        <begin position="94"/>
        <end position="104"/>
    </location>
</feature>
<evidence type="ECO:0000313" key="4">
    <source>
        <dbReference type="Proteomes" id="UP000679294"/>
    </source>
</evidence>
<keyword evidence="4" id="KW-1185">Reference proteome</keyword>
<feature type="domain" description="Hepatitis TT virus Orf2/Gyrovirus Vp2 N-terminal" evidence="2">
    <location>
        <begin position="29"/>
        <end position="78"/>
    </location>
</feature>
<reference evidence="3" key="1">
    <citation type="submission" date="2011-02" db="EMBL/GenBank/DDBJ databases">
        <title>Identification and characterization of feline anelloviruses.</title>
        <authorList>
            <person name="Smits S.L."/>
            <person name="Beall M."/>
            <person name="van Leeuwen M."/>
            <person name="DiMarco T."/>
            <person name="Simon J.H."/>
            <person name="Osterhaus A.D.M.E."/>
        </authorList>
    </citation>
    <scope>NUCLEOTIDE SEQUENCE</scope>
    <source>
        <strain evidence="3">VS4300006</strain>
    </source>
</reference>